<evidence type="ECO:0000256" key="1">
    <source>
        <dbReference type="SAM" id="MobiDB-lite"/>
    </source>
</evidence>
<dbReference type="InParanoid" id="A0A0C2TD18"/>
<feature type="region of interest" description="Disordered" evidence="1">
    <location>
        <begin position="61"/>
        <end position="195"/>
    </location>
</feature>
<dbReference type="EMBL" id="KN818247">
    <property type="protein sequence ID" value="KIL64699.1"/>
    <property type="molecule type" value="Genomic_DNA"/>
</dbReference>
<proteinExistence type="predicted"/>
<evidence type="ECO:0000313" key="3">
    <source>
        <dbReference type="EMBL" id="KIL64699.1"/>
    </source>
</evidence>
<organism evidence="3 4">
    <name type="scientific">Amanita muscaria (strain Koide BX008)</name>
    <dbReference type="NCBI Taxonomy" id="946122"/>
    <lineage>
        <taxon>Eukaryota</taxon>
        <taxon>Fungi</taxon>
        <taxon>Dikarya</taxon>
        <taxon>Basidiomycota</taxon>
        <taxon>Agaricomycotina</taxon>
        <taxon>Agaricomycetes</taxon>
        <taxon>Agaricomycetidae</taxon>
        <taxon>Agaricales</taxon>
        <taxon>Pluteineae</taxon>
        <taxon>Amanitaceae</taxon>
        <taxon>Amanita</taxon>
    </lineage>
</organism>
<keyword evidence="4" id="KW-1185">Reference proteome</keyword>
<reference evidence="3 4" key="1">
    <citation type="submission" date="2014-04" db="EMBL/GenBank/DDBJ databases">
        <title>Evolutionary Origins and Diversification of the Mycorrhizal Mutualists.</title>
        <authorList>
            <consortium name="DOE Joint Genome Institute"/>
            <consortium name="Mycorrhizal Genomics Consortium"/>
            <person name="Kohler A."/>
            <person name="Kuo A."/>
            <person name="Nagy L.G."/>
            <person name="Floudas D."/>
            <person name="Copeland A."/>
            <person name="Barry K.W."/>
            <person name="Cichocki N."/>
            <person name="Veneault-Fourrey C."/>
            <person name="LaButti K."/>
            <person name="Lindquist E.A."/>
            <person name="Lipzen A."/>
            <person name="Lundell T."/>
            <person name="Morin E."/>
            <person name="Murat C."/>
            <person name="Riley R."/>
            <person name="Ohm R."/>
            <person name="Sun H."/>
            <person name="Tunlid A."/>
            <person name="Henrissat B."/>
            <person name="Grigoriev I.V."/>
            <person name="Hibbett D.S."/>
            <person name="Martin F."/>
        </authorList>
    </citation>
    <scope>NUCLEOTIDE SEQUENCE [LARGE SCALE GENOMIC DNA]</scope>
    <source>
        <strain evidence="3 4">Koide BX008</strain>
    </source>
</reference>
<feature type="transmembrane region" description="Helical" evidence="2">
    <location>
        <begin position="30"/>
        <end position="52"/>
    </location>
</feature>
<dbReference type="HOGENOM" id="CLU_473235_0_0_1"/>
<evidence type="ECO:0000313" key="4">
    <source>
        <dbReference type="Proteomes" id="UP000054549"/>
    </source>
</evidence>
<feature type="compositionally biased region" description="Low complexity" evidence="1">
    <location>
        <begin position="342"/>
        <end position="367"/>
    </location>
</feature>
<feature type="compositionally biased region" description="Low complexity" evidence="1">
    <location>
        <begin position="397"/>
        <end position="413"/>
    </location>
</feature>
<keyword evidence="2" id="KW-0812">Transmembrane</keyword>
<feature type="region of interest" description="Disordered" evidence="1">
    <location>
        <begin position="505"/>
        <end position="528"/>
    </location>
</feature>
<dbReference type="Proteomes" id="UP000054549">
    <property type="component" value="Unassembled WGS sequence"/>
</dbReference>
<accession>A0A0C2TD18</accession>
<feature type="compositionally biased region" description="Gly residues" evidence="1">
    <location>
        <begin position="232"/>
        <end position="245"/>
    </location>
</feature>
<feature type="compositionally biased region" description="Low complexity" evidence="1">
    <location>
        <begin position="161"/>
        <end position="190"/>
    </location>
</feature>
<feature type="compositionally biased region" description="Gly residues" evidence="1">
    <location>
        <begin position="510"/>
        <end position="520"/>
    </location>
</feature>
<evidence type="ECO:0000256" key="2">
    <source>
        <dbReference type="SAM" id="Phobius"/>
    </source>
</evidence>
<feature type="region of interest" description="Disordered" evidence="1">
    <location>
        <begin position="342"/>
        <end position="415"/>
    </location>
</feature>
<feature type="region of interest" description="Disordered" evidence="1">
    <location>
        <begin position="295"/>
        <end position="324"/>
    </location>
</feature>
<protein>
    <submittedName>
        <fullName evidence="3">Uncharacterized protein</fullName>
    </submittedName>
</protein>
<feature type="compositionally biased region" description="Gly residues" evidence="1">
    <location>
        <begin position="82"/>
        <end position="92"/>
    </location>
</feature>
<gene>
    <name evidence="3" type="ORF">M378DRAFT_11269</name>
</gene>
<sequence>MHVHPPLSLHLFFPSQRDCERRFSANTGAVIAVAVCATVGVIISVFVVFFLCKRYRKRKEREKRRRSRRPGLRLPGAPVSGPGTGNSDGSGRVGDSSANILGTGYGGEWSRSRSREAGMEDGEDEEDVWRSPLVGEDDDVVTGMGGVTTSSESGEGKPVDGGKSSIGHQSGHSHSLGHSLSHSQSTSAHHGQGQEVQLSMAEFGMGPVSYAAYAYPPALVGYHPGVAAGGGGGEGSGAPGGGEGQSRGFDSHGSHGSRASYGAFVPYGPNGPFVPYPSPVAVSGAGTGCYVPPAINGVETKDKPGQRPGSRESEGEVSSAAGGHATAISASATTATAAGASGLVSMPTTGTSGSRGSKGSLRSIGSKNLRGFMDRIRTSVSVPNTDGMLPTRRSSKDMSSPPSASGSDGARPGYDYGAVGRPRLVSGIHAPPPVAFVYPGFHITPPGAPGADVPSDLPSNPQDGPILYGYPVPAVNGERGGVDDDEDDSLRIKSGVVTDGLLEPNLSLTGAGGGDGGSFGGRSSPNVEGASLRDYVDYSRRIGGMVKNHVTRSTTTFDTVDQDGSIHLFVSGGTPG</sequence>
<dbReference type="AlphaFoldDB" id="A0A0C2TD18"/>
<dbReference type="STRING" id="946122.A0A0C2TD18"/>
<name>A0A0C2TD18_AMAMK</name>
<feature type="region of interest" description="Disordered" evidence="1">
    <location>
        <begin position="232"/>
        <end position="256"/>
    </location>
</feature>
<keyword evidence="2" id="KW-1133">Transmembrane helix</keyword>
<dbReference type="OrthoDB" id="3071706at2759"/>
<feature type="compositionally biased region" description="Basic and acidic residues" evidence="1">
    <location>
        <begin position="299"/>
        <end position="314"/>
    </location>
</feature>
<keyword evidence="2" id="KW-0472">Membrane</keyword>
<feature type="compositionally biased region" description="Basic residues" evidence="1">
    <location>
        <begin position="61"/>
        <end position="71"/>
    </location>
</feature>